<reference evidence="1 2" key="1">
    <citation type="submission" date="2020-06" db="EMBL/GenBank/DDBJ databases">
        <title>Interaction of electrochemicaly active bacteria, Geobacter bremensis R4 on different carbon anode.</title>
        <authorList>
            <person name="Meng L."/>
            <person name="Yoshida N."/>
        </authorList>
    </citation>
    <scope>NUCLEOTIDE SEQUENCE [LARGE SCALE GENOMIC DNA]</scope>
    <source>
        <strain evidence="1 2">R4</strain>
    </source>
</reference>
<accession>A0A6S6M2R4</accession>
<keyword evidence="2" id="KW-1185">Reference proteome</keyword>
<sequence length="493" mass="55722">MPASTSPILSRTIAEFCLKMQEARTYGDAVASIRIVGEFSAGKTMLVRTLLEGLAEPGLLPHSAMERETFLPLEVTYGPRVRLTVLERPTDDSPSREIAELCAFPNRQEQLTRFQRGTHRLRLEVPGLESRVILPPGEDYLDSEEPLRFSLVDMPGWNSGESRMEENPQEDLMGEWNLAAVYVANACRLDSALNQELLERFCDASFSSFPAVLYYLITSCPSVDRERIVAREQKRARELLTRVLSSKNMDEGDFVLVVEAVDFEAMSSAEKELFRENFWCGINRPPRRDGNIWERLICEWPPEWEVNGYFSEVGTAVERARATLIKVKRDGRYLARLNRTMLLELSPEERAKKVMKTWLEQLGVADAVPAFFPATRPLPSGHPLSAWWSNYFEPSLREIRTPLETLLEEAARAISLIPEEADIESYLSGCLDGFLVRAEEALYSSFASLCSNLTALSKHSPTEIIATALTLSVMDGKYRDYLSQTSLPKQTGF</sequence>
<dbReference type="Gene3D" id="3.40.50.300">
    <property type="entry name" value="P-loop containing nucleotide triphosphate hydrolases"/>
    <property type="match status" value="1"/>
</dbReference>
<dbReference type="AlphaFoldDB" id="A0A6S6M2R4"/>
<name>A0A6S6M2R4_9BACT</name>
<organism evidence="1 2">
    <name type="scientific">Citrifermentans bremense</name>
    <dbReference type="NCBI Taxonomy" id="60035"/>
    <lineage>
        <taxon>Bacteria</taxon>
        <taxon>Pseudomonadati</taxon>
        <taxon>Thermodesulfobacteriota</taxon>
        <taxon>Desulfuromonadia</taxon>
        <taxon>Geobacterales</taxon>
        <taxon>Geobacteraceae</taxon>
        <taxon>Citrifermentans</taxon>
    </lineage>
</organism>
<gene>
    <name evidence="1" type="ORF">GEOBRER4_n2826</name>
</gene>
<dbReference type="EMBL" id="AP023213">
    <property type="protein sequence ID" value="BCG47968.1"/>
    <property type="molecule type" value="Genomic_DNA"/>
</dbReference>
<dbReference type="RefSeq" id="WP_185242786.1">
    <property type="nucleotide sequence ID" value="NZ_AP023213.1"/>
</dbReference>
<proteinExistence type="predicted"/>
<evidence type="ECO:0000313" key="2">
    <source>
        <dbReference type="Proteomes" id="UP000515472"/>
    </source>
</evidence>
<protein>
    <submittedName>
        <fullName evidence="1">Uncharacterized protein</fullName>
    </submittedName>
</protein>
<dbReference type="InterPro" id="IPR027417">
    <property type="entry name" value="P-loop_NTPase"/>
</dbReference>
<dbReference type="Proteomes" id="UP000515472">
    <property type="component" value="Chromosome"/>
</dbReference>
<dbReference type="KEGG" id="gbn:GEOBRER4_27180"/>
<evidence type="ECO:0000313" key="1">
    <source>
        <dbReference type="EMBL" id="BCG47968.1"/>
    </source>
</evidence>